<dbReference type="AlphaFoldDB" id="A0AAW9NKT1"/>
<feature type="signal peptide" evidence="1">
    <location>
        <begin position="1"/>
        <end position="27"/>
    </location>
</feature>
<name>A0AAW9NKT1_9BACL</name>
<sequence length="55" mass="5790">MKNKILTGTVASLILAAGLGGMTPAEAAKESVTRGDYVVQLIKELGVEFDMLPIK</sequence>
<reference evidence="2 3" key="1">
    <citation type="submission" date="2023-03" db="EMBL/GenBank/DDBJ databases">
        <title>Bacillus Genome Sequencing.</title>
        <authorList>
            <person name="Dunlap C."/>
        </authorList>
    </citation>
    <scope>NUCLEOTIDE SEQUENCE [LARGE SCALE GENOMIC DNA]</scope>
    <source>
        <strain evidence="2 3">B-59205</strain>
    </source>
</reference>
<keyword evidence="1" id="KW-0732">Signal</keyword>
<dbReference type="EMBL" id="JARSFG010000007">
    <property type="protein sequence ID" value="MEC1178005.1"/>
    <property type="molecule type" value="Genomic_DNA"/>
</dbReference>
<dbReference type="RefSeq" id="WP_326122528.1">
    <property type="nucleotide sequence ID" value="NZ_JARSFG010000007.1"/>
</dbReference>
<evidence type="ECO:0000256" key="1">
    <source>
        <dbReference type="SAM" id="SignalP"/>
    </source>
</evidence>
<organism evidence="2 3">
    <name type="scientific">Metasolibacillus meyeri</name>
    <dbReference type="NCBI Taxonomy" id="1071052"/>
    <lineage>
        <taxon>Bacteria</taxon>
        <taxon>Bacillati</taxon>
        <taxon>Bacillota</taxon>
        <taxon>Bacilli</taxon>
        <taxon>Bacillales</taxon>
        <taxon>Caryophanaceae</taxon>
        <taxon>Metasolibacillus</taxon>
    </lineage>
</organism>
<keyword evidence="3" id="KW-1185">Reference proteome</keyword>
<accession>A0AAW9NKT1</accession>
<gene>
    <name evidence="2" type="ORF">P9B03_05870</name>
</gene>
<protein>
    <submittedName>
        <fullName evidence="2">Uncharacterized protein</fullName>
    </submittedName>
</protein>
<evidence type="ECO:0000313" key="2">
    <source>
        <dbReference type="EMBL" id="MEC1178005.1"/>
    </source>
</evidence>
<proteinExistence type="predicted"/>
<evidence type="ECO:0000313" key="3">
    <source>
        <dbReference type="Proteomes" id="UP001344888"/>
    </source>
</evidence>
<comment type="caution">
    <text evidence="2">The sequence shown here is derived from an EMBL/GenBank/DDBJ whole genome shotgun (WGS) entry which is preliminary data.</text>
</comment>
<feature type="chain" id="PRO_5043802018" evidence="1">
    <location>
        <begin position="28"/>
        <end position="55"/>
    </location>
</feature>
<dbReference type="Proteomes" id="UP001344888">
    <property type="component" value="Unassembled WGS sequence"/>
</dbReference>